<comment type="caution">
    <text evidence="2">The sequence shown here is derived from an EMBL/GenBank/DDBJ whole genome shotgun (WGS) entry which is preliminary data.</text>
</comment>
<keyword evidence="1" id="KW-1133">Transmembrane helix</keyword>
<gene>
    <name evidence="2" type="ORF">FHS68_000923</name>
</gene>
<protein>
    <submittedName>
        <fullName evidence="2">Membrane protein YqaA with SNARE-associated domain</fullName>
    </submittedName>
</protein>
<name>A0ABX0UFI5_9BACT</name>
<feature type="transmembrane region" description="Helical" evidence="1">
    <location>
        <begin position="12"/>
        <end position="29"/>
    </location>
</feature>
<organism evidence="2 3">
    <name type="scientific">Dyadobacter arcticus</name>
    <dbReference type="NCBI Taxonomy" id="1078754"/>
    <lineage>
        <taxon>Bacteria</taxon>
        <taxon>Pseudomonadati</taxon>
        <taxon>Bacteroidota</taxon>
        <taxon>Cytophagia</taxon>
        <taxon>Cytophagales</taxon>
        <taxon>Spirosomataceae</taxon>
        <taxon>Dyadobacter</taxon>
    </lineage>
</organism>
<keyword evidence="1" id="KW-0472">Membrane</keyword>
<keyword evidence="3" id="KW-1185">Reference proteome</keyword>
<dbReference type="EMBL" id="JAASQJ010000001">
    <property type="protein sequence ID" value="NIJ51767.1"/>
    <property type="molecule type" value="Genomic_DNA"/>
</dbReference>
<keyword evidence="1" id="KW-0812">Transmembrane</keyword>
<evidence type="ECO:0000313" key="2">
    <source>
        <dbReference type="EMBL" id="NIJ51767.1"/>
    </source>
</evidence>
<evidence type="ECO:0000313" key="3">
    <source>
        <dbReference type="Proteomes" id="UP001179181"/>
    </source>
</evidence>
<accession>A0ABX0UFI5</accession>
<evidence type="ECO:0000256" key="1">
    <source>
        <dbReference type="SAM" id="Phobius"/>
    </source>
</evidence>
<sequence length="62" mass="6759">MSQTTHSESKGLSTFAYIAAFLILFAILAVFGDMFTFVVGAIGLVITFAAFYKDDSHGDEHH</sequence>
<feature type="transmembrane region" description="Helical" evidence="1">
    <location>
        <begin position="35"/>
        <end position="52"/>
    </location>
</feature>
<dbReference type="RefSeq" id="WP_167267628.1">
    <property type="nucleotide sequence ID" value="NZ_JAASQJ010000001.1"/>
</dbReference>
<reference evidence="2 3" key="1">
    <citation type="submission" date="2020-03" db="EMBL/GenBank/DDBJ databases">
        <title>Genomic Encyclopedia of Type Strains, Phase IV (KMG-IV): sequencing the most valuable type-strain genomes for metagenomic binning, comparative biology and taxonomic classification.</title>
        <authorList>
            <person name="Goeker M."/>
        </authorList>
    </citation>
    <scope>NUCLEOTIDE SEQUENCE [LARGE SCALE GENOMIC DNA]</scope>
    <source>
        <strain evidence="2 3">DSM 102865</strain>
    </source>
</reference>
<proteinExistence type="predicted"/>
<dbReference type="Proteomes" id="UP001179181">
    <property type="component" value="Unassembled WGS sequence"/>
</dbReference>